<dbReference type="AlphaFoldDB" id="A0A5B0MPN0"/>
<dbReference type="EMBL" id="VSWC01000144">
    <property type="protein sequence ID" value="KAA1078118.1"/>
    <property type="molecule type" value="Genomic_DNA"/>
</dbReference>
<gene>
    <name evidence="2" type="ORF">PGT21_028859</name>
</gene>
<dbReference type="Proteomes" id="UP000324748">
    <property type="component" value="Unassembled WGS sequence"/>
</dbReference>
<organism evidence="2 3">
    <name type="scientific">Puccinia graminis f. sp. tritici</name>
    <dbReference type="NCBI Taxonomy" id="56615"/>
    <lineage>
        <taxon>Eukaryota</taxon>
        <taxon>Fungi</taxon>
        <taxon>Dikarya</taxon>
        <taxon>Basidiomycota</taxon>
        <taxon>Pucciniomycotina</taxon>
        <taxon>Pucciniomycetes</taxon>
        <taxon>Pucciniales</taxon>
        <taxon>Pucciniaceae</taxon>
        <taxon>Puccinia</taxon>
    </lineage>
</organism>
<evidence type="ECO:0000313" key="2">
    <source>
        <dbReference type="EMBL" id="KAA1078118.1"/>
    </source>
</evidence>
<protein>
    <submittedName>
        <fullName evidence="2">Uncharacterized protein</fullName>
    </submittedName>
</protein>
<evidence type="ECO:0000256" key="1">
    <source>
        <dbReference type="SAM" id="MobiDB-lite"/>
    </source>
</evidence>
<feature type="region of interest" description="Disordered" evidence="1">
    <location>
        <begin position="139"/>
        <end position="165"/>
    </location>
</feature>
<keyword evidence="3" id="KW-1185">Reference proteome</keyword>
<comment type="caution">
    <text evidence="2">The sequence shown here is derived from an EMBL/GenBank/DDBJ whole genome shotgun (WGS) entry which is preliminary data.</text>
</comment>
<reference evidence="2 3" key="1">
    <citation type="submission" date="2019-05" db="EMBL/GenBank/DDBJ databases">
        <title>Emergence of the Ug99 lineage of the wheat stem rust pathogen through somatic hybridization.</title>
        <authorList>
            <person name="Li F."/>
            <person name="Upadhyaya N.M."/>
            <person name="Sperschneider J."/>
            <person name="Matny O."/>
            <person name="Nguyen-Phuc H."/>
            <person name="Mago R."/>
            <person name="Raley C."/>
            <person name="Miller M.E."/>
            <person name="Silverstein K.A.T."/>
            <person name="Henningsen E."/>
            <person name="Hirsch C.D."/>
            <person name="Visser B."/>
            <person name="Pretorius Z.A."/>
            <person name="Steffenson B.J."/>
            <person name="Schwessinger B."/>
            <person name="Dodds P.N."/>
            <person name="Figueroa M."/>
        </authorList>
    </citation>
    <scope>NUCLEOTIDE SEQUENCE [LARGE SCALE GENOMIC DNA]</scope>
    <source>
        <strain evidence="2">21-0</strain>
    </source>
</reference>
<proteinExistence type="predicted"/>
<name>A0A5B0MPN0_PUCGR</name>
<dbReference type="OrthoDB" id="10325807at2759"/>
<evidence type="ECO:0000313" key="3">
    <source>
        <dbReference type="Proteomes" id="UP000324748"/>
    </source>
</evidence>
<accession>A0A5B0MPN0</accession>
<sequence>MSGMMCQHQTHTSGTTIPLKMDPIELMDWIEEDDDLLASLQTTVFLLIKRKTQEIKQGGSFKLRVLVSGELWKLPKLAAYGGFDQPPQTLAAHSAGPLEAKEAFQAAKVGPRSRNSGSVRDALRMARPEMTRLKVQLDLTKRQDPPELSLSQVTKPAGSPHKPANSPEALLYIGPRAARFVNGFGLGWSGWSPPDYHP</sequence>